<keyword evidence="1 2" id="KW-0812">Transmembrane</keyword>
<proteinExistence type="predicted"/>
<evidence type="ECO:0000313" key="2">
    <source>
        <dbReference type="EMBL" id="OIR04325.1"/>
    </source>
</evidence>
<feature type="transmembrane region" description="Helical" evidence="1">
    <location>
        <begin position="16"/>
        <end position="41"/>
    </location>
</feature>
<feature type="transmembrane region" description="Helical" evidence="1">
    <location>
        <begin position="108"/>
        <end position="125"/>
    </location>
</feature>
<evidence type="ECO:0000256" key="1">
    <source>
        <dbReference type="SAM" id="Phobius"/>
    </source>
</evidence>
<keyword evidence="1" id="KW-1133">Transmembrane helix</keyword>
<feature type="transmembrane region" description="Helical" evidence="1">
    <location>
        <begin position="178"/>
        <end position="199"/>
    </location>
</feature>
<organism evidence="2">
    <name type="scientific">mine drainage metagenome</name>
    <dbReference type="NCBI Taxonomy" id="410659"/>
    <lineage>
        <taxon>unclassified sequences</taxon>
        <taxon>metagenomes</taxon>
        <taxon>ecological metagenomes</taxon>
    </lineage>
</organism>
<name>A0A1J5SJL8_9ZZZZ</name>
<dbReference type="GO" id="GO:0016020">
    <property type="term" value="C:membrane"/>
    <property type="evidence" value="ECO:0007669"/>
    <property type="project" value="InterPro"/>
</dbReference>
<comment type="caution">
    <text evidence="2">The sequence shown here is derived from an EMBL/GenBank/DDBJ whole genome shotgun (WGS) entry which is preliminary data.</text>
</comment>
<dbReference type="InterPro" id="IPR011138">
    <property type="entry name" value="Cytochrome_b-558"/>
</dbReference>
<dbReference type="Gene3D" id="1.20.1300.10">
    <property type="entry name" value="Fumarate reductase/succinate dehydrogenase, transmembrane subunit"/>
    <property type="match status" value="1"/>
</dbReference>
<sequence length="269" mass="29897">MSLLGNLFRSSVGRKFLMAITGFVLACFVTGHLIGNLQIFANPDHINGYAHFLQSLGPVLWAVRGFLLICVLVHVWAAVTLALENYAARGDQRYDNHKWLRATVSSRYMRHTGVIVAIFIVYHLLQFTVGTAQAATFKTHLPEYTMTESFHVMGIPVVAAGAKVLDVWSMVYLGFSNVWISLFYMFAIGLLTLHLWHGLDSMFQTIGWRNAKWANCLRRVVGIYCLLYFLGNIAIPGAVLAKVIHPPANTAAAQIQAASSCPYLNAHNK</sequence>
<dbReference type="InterPro" id="IPR034804">
    <property type="entry name" value="SQR/QFR_C/D"/>
</dbReference>
<protein>
    <submittedName>
        <fullName evidence="2">Succinate dehydrogenase/fumarate reductase transmembrane subunit</fullName>
    </submittedName>
</protein>
<keyword evidence="1" id="KW-0472">Membrane</keyword>
<accession>A0A1J5SJL8</accession>
<dbReference type="CDD" id="cd03498">
    <property type="entry name" value="SQR_TypeB_2_TM"/>
    <property type="match status" value="1"/>
</dbReference>
<reference evidence="2" key="1">
    <citation type="submission" date="2016-10" db="EMBL/GenBank/DDBJ databases">
        <title>Sequence of Gallionella enrichment culture.</title>
        <authorList>
            <person name="Poehlein A."/>
            <person name="Muehling M."/>
            <person name="Daniel R."/>
        </authorList>
    </citation>
    <scope>NUCLEOTIDE SEQUENCE</scope>
</reference>
<feature type="transmembrane region" description="Helical" evidence="1">
    <location>
        <begin position="61"/>
        <end position="87"/>
    </location>
</feature>
<dbReference type="NCBIfam" id="TIGR02046">
    <property type="entry name" value="sdhC_b558_fam"/>
    <property type="match status" value="1"/>
</dbReference>
<dbReference type="AlphaFoldDB" id="A0A1J5SJL8"/>
<feature type="transmembrane region" description="Helical" evidence="1">
    <location>
        <begin position="220"/>
        <end position="241"/>
    </location>
</feature>
<dbReference type="SUPFAM" id="SSF81343">
    <property type="entry name" value="Fumarate reductase respiratory complex transmembrane subunits"/>
    <property type="match status" value="1"/>
</dbReference>
<gene>
    <name evidence="2" type="ORF">GALL_135250</name>
</gene>
<dbReference type="EMBL" id="MLJW01000058">
    <property type="protein sequence ID" value="OIR04325.1"/>
    <property type="molecule type" value="Genomic_DNA"/>
</dbReference>